<evidence type="ECO:0000256" key="6">
    <source>
        <dbReference type="HAMAP-Rule" id="MF_00735"/>
    </source>
</evidence>
<dbReference type="EC" id="2.1.1.-" evidence="6"/>
<feature type="binding site" evidence="6">
    <location>
        <position position="139"/>
    </location>
    <ligand>
        <name>S-adenosyl-L-methionine</name>
        <dbReference type="ChEBI" id="CHEBI:59789"/>
    </ligand>
</feature>
<dbReference type="AlphaFoldDB" id="A3IP61"/>
<keyword evidence="3 6" id="KW-0489">Methyltransferase</keyword>
<dbReference type="GO" id="GO:0005840">
    <property type="term" value="C:ribosome"/>
    <property type="evidence" value="ECO:0007669"/>
    <property type="project" value="UniProtKB-KW"/>
</dbReference>
<dbReference type="PANTHER" id="PTHR43648">
    <property type="entry name" value="ELECTRON TRANSFER FLAVOPROTEIN BETA SUBUNIT LYSINE METHYLTRANSFERASE"/>
    <property type="match status" value="1"/>
</dbReference>
<comment type="catalytic activity">
    <reaction evidence="6">
        <text>L-lysyl-[protein] + 3 S-adenosyl-L-methionine = N(6),N(6),N(6)-trimethyl-L-lysyl-[protein] + 3 S-adenosyl-L-homocysteine + 3 H(+)</text>
        <dbReference type="Rhea" id="RHEA:54192"/>
        <dbReference type="Rhea" id="RHEA-COMP:9752"/>
        <dbReference type="Rhea" id="RHEA-COMP:13826"/>
        <dbReference type="ChEBI" id="CHEBI:15378"/>
        <dbReference type="ChEBI" id="CHEBI:29969"/>
        <dbReference type="ChEBI" id="CHEBI:57856"/>
        <dbReference type="ChEBI" id="CHEBI:59789"/>
        <dbReference type="ChEBI" id="CHEBI:61961"/>
    </reaction>
</comment>
<dbReference type="PANTHER" id="PTHR43648:SF1">
    <property type="entry name" value="ELECTRON TRANSFER FLAVOPROTEIN BETA SUBUNIT LYSINE METHYLTRANSFERASE"/>
    <property type="match status" value="1"/>
</dbReference>
<evidence type="ECO:0000313" key="7">
    <source>
        <dbReference type="EMBL" id="EAZ91626.1"/>
    </source>
</evidence>
<keyword evidence="4 6" id="KW-0808">Transferase</keyword>
<dbReference type="Proteomes" id="UP000003781">
    <property type="component" value="Unassembled WGS sequence"/>
</dbReference>
<evidence type="ECO:0000313" key="8">
    <source>
        <dbReference type="Proteomes" id="UP000003781"/>
    </source>
</evidence>
<feature type="binding site" evidence="6">
    <location>
        <position position="232"/>
    </location>
    <ligand>
        <name>S-adenosyl-L-methionine</name>
        <dbReference type="ChEBI" id="CHEBI:59789"/>
    </ligand>
</feature>
<dbReference type="Pfam" id="PF06325">
    <property type="entry name" value="PrmA"/>
    <property type="match status" value="1"/>
</dbReference>
<evidence type="ECO:0000256" key="5">
    <source>
        <dbReference type="ARBA" id="ARBA00022691"/>
    </source>
</evidence>
<dbReference type="InterPro" id="IPR029063">
    <property type="entry name" value="SAM-dependent_MTases_sf"/>
</dbReference>
<feature type="binding site" evidence="6">
    <location>
        <position position="185"/>
    </location>
    <ligand>
        <name>S-adenosyl-L-methionine</name>
        <dbReference type="ChEBI" id="CHEBI:59789"/>
    </ligand>
</feature>
<dbReference type="CDD" id="cd02440">
    <property type="entry name" value="AdoMet_MTases"/>
    <property type="match status" value="1"/>
</dbReference>
<accession>A3IP61</accession>
<dbReference type="HAMAP" id="MF_00735">
    <property type="entry name" value="Methyltr_PrmA"/>
    <property type="match status" value="1"/>
</dbReference>
<evidence type="ECO:0000256" key="2">
    <source>
        <dbReference type="ARBA" id="ARBA00022490"/>
    </source>
</evidence>
<dbReference type="Gene3D" id="3.40.50.150">
    <property type="entry name" value="Vaccinia Virus protein VP39"/>
    <property type="match status" value="1"/>
</dbReference>
<dbReference type="InterPro" id="IPR050078">
    <property type="entry name" value="Ribosomal_L11_MeTrfase_PrmA"/>
</dbReference>
<keyword evidence="8" id="KW-1185">Reference proteome</keyword>
<dbReference type="GO" id="GO:0016279">
    <property type="term" value="F:protein-lysine N-methyltransferase activity"/>
    <property type="evidence" value="ECO:0007669"/>
    <property type="project" value="RHEA"/>
</dbReference>
<dbReference type="NCBIfam" id="TIGR00406">
    <property type="entry name" value="prmA"/>
    <property type="match status" value="1"/>
</dbReference>
<name>A3IP61_9CHRO</name>
<organism evidence="7 8">
    <name type="scientific">Crocosphaera chwakensis CCY0110</name>
    <dbReference type="NCBI Taxonomy" id="391612"/>
    <lineage>
        <taxon>Bacteria</taxon>
        <taxon>Bacillati</taxon>
        <taxon>Cyanobacteriota</taxon>
        <taxon>Cyanophyceae</taxon>
        <taxon>Oscillatoriophycideae</taxon>
        <taxon>Chroococcales</taxon>
        <taxon>Aphanothecaceae</taxon>
        <taxon>Crocosphaera</taxon>
        <taxon>Crocosphaera chwakensis</taxon>
    </lineage>
</organism>
<keyword evidence="2 6" id="KW-0963">Cytoplasm</keyword>
<dbReference type="InterPro" id="IPR004498">
    <property type="entry name" value="Ribosomal_PrmA_MeTrfase"/>
</dbReference>
<comment type="caution">
    <text evidence="7">The sequence shown here is derived from an EMBL/GenBank/DDBJ whole genome shotgun (WGS) entry which is preliminary data.</text>
</comment>
<dbReference type="OrthoDB" id="9785995at2"/>
<gene>
    <name evidence="6 7" type="primary">prmA</name>
    <name evidence="7" type="ORF">CY0110_25883</name>
</gene>
<dbReference type="GO" id="GO:0005737">
    <property type="term" value="C:cytoplasm"/>
    <property type="evidence" value="ECO:0007669"/>
    <property type="project" value="UniProtKB-SubCell"/>
</dbReference>
<evidence type="ECO:0000256" key="1">
    <source>
        <dbReference type="ARBA" id="ARBA00009741"/>
    </source>
</evidence>
<proteinExistence type="inferred from homology"/>
<dbReference type="eggNOG" id="COG2264">
    <property type="taxonomic scope" value="Bacteria"/>
</dbReference>
<feature type="binding site" evidence="6">
    <location>
        <position position="163"/>
    </location>
    <ligand>
        <name>S-adenosyl-L-methionine</name>
        <dbReference type="ChEBI" id="CHEBI:59789"/>
    </ligand>
</feature>
<dbReference type="GO" id="GO:0032259">
    <property type="term" value="P:methylation"/>
    <property type="evidence" value="ECO:0007669"/>
    <property type="project" value="UniProtKB-KW"/>
</dbReference>
<comment type="function">
    <text evidence="6">Methylates ribosomal protein L11.</text>
</comment>
<protein>
    <recommendedName>
        <fullName evidence="6">Ribosomal protein L11 methyltransferase</fullName>
        <shortName evidence="6">L11 Mtase</shortName>
        <ecNumber evidence="6">2.1.1.-</ecNumber>
    </recommendedName>
</protein>
<dbReference type="SUPFAM" id="SSF53335">
    <property type="entry name" value="S-adenosyl-L-methionine-dependent methyltransferases"/>
    <property type="match status" value="1"/>
</dbReference>
<evidence type="ECO:0000256" key="3">
    <source>
        <dbReference type="ARBA" id="ARBA00022603"/>
    </source>
</evidence>
<dbReference type="EMBL" id="AAXW01000012">
    <property type="protein sequence ID" value="EAZ91626.1"/>
    <property type="molecule type" value="Genomic_DNA"/>
</dbReference>
<sequence length="299" mass="33545">MSNSWWEITILCHPHLEESITWRLDKFGCSGTSREIKGKSYIIQAYAPQIQYQSLDISALSLWLQQDALVLNLPQPLTRWKLIEEEDWASSWKEHWEPTEVGDRFIVYPAWLTPPEETDKLILRLDPGVAFGTGTHPTTQLCLESLEMRLSKPKENTVIADIGSGSGILSIGAILLGASKAYAVDIDPLAVKAARENRHLNQIHPDHLVINQGSLSELLELVNDGVDGIVCNILAEVIIDLIPHFSKLAKPNTWGVLSGILIEQSQAIADTLEQEGWIVAALWKRKQWCCFQIRKAPKD</sequence>
<keyword evidence="7" id="KW-0689">Ribosomal protein</keyword>
<comment type="similarity">
    <text evidence="1 6">Belongs to the methyltransferase superfamily. PrmA family.</text>
</comment>
<keyword evidence="7" id="KW-0687">Ribonucleoprotein</keyword>
<dbReference type="RefSeq" id="WP_008275182.1">
    <property type="nucleotide sequence ID" value="NZ_AAXW01000012.1"/>
</dbReference>
<reference evidence="7 8" key="1">
    <citation type="submission" date="2007-03" db="EMBL/GenBank/DDBJ databases">
        <authorList>
            <person name="Stal L."/>
            <person name="Ferriera S."/>
            <person name="Johnson J."/>
            <person name="Kravitz S."/>
            <person name="Beeson K."/>
            <person name="Sutton G."/>
            <person name="Rogers Y.-H."/>
            <person name="Friedman R."/>
            <person name="Frazier M."/>
            <person name="Venter J.C."/>
        </authorList>
    </citation>
    <scope>NUCLEOTIDE SEQUENCE [LARGE SCALE GENOMIC DNA]</scope>
    <source>
        <strain evidence="7 8">CCY0110</strain>
    </source>
</reference>
<keyword evidence="5 6" id="KW-0949">S-adenosyl-L-methionine</keyword>
<evidence type="ECO:0000256" key="4">
    <source>
        <dbReference type="ARBA" id="ARBA00022679"/>
    </source>
</evidence>
<comment type="subcellular location">
    <subcellularLocation>
        <location evidence="6">Cytoplasm</location>
    </subcellularLocation>
</comment>
<dbReference type="PIRSF" id="PIRSF000401">
    <property type="entry name" value="RPL11_MTase"/>
    <property type="match status" value="1"/>
</dbReference>